<evidence type="ECO:0000256" key="1">
    <source>
        <dbReference type="ARBA" id="ARBA00004651"/>
    </source>
</evidence>
<gene>
    <name evidence="7" type="ORF">PSQ39_03720</name>
</gene>
<feature type="transmembrane region" description="Helical" evidence="6">
    <location>
        <begin position="37"/>
        <end position="58"/>
    </location>
</feature>
<evidence type="ECO:0000256" key="6">
    <source>
        <dbReference type="SAM" id="Phobius"/>
    </source>
</evidence>
<dbReference type="EMBL" id="JAQSIO010000001">
    <property type="protein sequence ID" value="MDD0813728.1"/>
    <property type="molecule type" value="Genomic_DNA"/>
</dbReference>
<comment type="caution">
    <text evidence="7">The sequence shown here is derived from an EMBL/GenBank/DDBJ whole genome shotgun (WGS) entry which is preliminary data.</text>
</comment>
<keyword evidence="2" id="KW-1003">Cell membrane</keyword>
<feature type="transmembrane region" description="Helical" evidence="6">
    <location>
        <begin position="126"/>
        <end position="149"/>
    </location>
</feature>
<accession>A0ABT5MAW4</accession>
<keyword evidence="3 6" id="KW-0812">Transmembrane</keyword>
<sequence length="157" mass="16733">MNTIAPGSEDEVEESDFKPLTAEEAQQLRSRIVPISLGRILLTQVLVGALVALIAWGLTGRSVAAWSAAYGSLAVVIPAALFARGVRKHMASTNPGAAVTGLFGWELVKIVLTVAALAAAPWVVPGLVWLALLAGMVLTLKMYWFALWLQTRSVKPN</sequence>
<comment type="subcellular location">
    <subcellularLocation>
        <location evidence="1">Cell membrane</location>
        <topology evidence="1">Multi-pass membrane protein</topology>
    </subcellularLocation>
</comment>
<evidence type="ECO:0000256" key="4">
    <source>
        <dbReference type="ARBA" id="ARBA00022989"/>
    </source>
</evidence>
<proteinExistence type="predicted"/>
<dbReference type="Pfam" id="PF03899">
    <property type="entry name" value="ATP-synt_I"/>
    <property type="match status" value="1"/>
</dbReference>
<dbReference type="RefSeq" id="WP_273925259.1">
    <property type="nucleotide sequence ID" value="NZ_JAQSIN010000010.1"/>
</dbReference>
<evidence type="ECO:0000313" key="8">
    <source>
        <dbReference type="Proteomes" id="UP001528672"/>
    </source>
</evidence>
<organism evidence="7 8">
    <name type="scientific">Curvibacter microcysteis</name>
    <dbReference type="NCBI Taxonomy" id="3026419"/>
    <lineage>
        <taxon>Bacteria</taxon>
        <taxon>Pseudomonadati</taxon>
        <taxon>Pseudomonadota</taxon>
        <taxon>Betaproteobacteria</taxon>
        <taxon>Burkholderiales</taxon>
        <taxon>Comamonadaceae</taxon>
        <taxon>Curvibacter</taxon>
    </lineage>
</organism>
<evidence type="ECO:0000256" key="5">
    <source>
        <dbReference type="ARBA" id="ARBA00023136"/>
    </source>
</evidence>
<keyword evidence="8" id="KW-1185">Reference proteome</keyword>
<dbReference type="Proteomes" id="UP001528672">
    <property type="component" value="Unassembled WGS sequence"/>
</dbReference>
<protein>
    <submittedName>
        <fullName evidence="7">ATP synthase subunit I</fullName>
    </submittedName>
</protein>
<feature type="transmembrane region" description="Helical" evidence="6">
    <location>
        <begin position="95"/>
        <end position="120"/>
    </location>
</feature>
<feature type="transmembrane region" description="Helical" evidence="6">
    <location>
        <begin position="64"/>
        <end position="83"/>
    </location>
</feature>
<name>A0ABT5MAW4_9BURK</name>
<dbReference type="InterPro" id="IPR005598">
    <property type="entry name" value="ATP_synth_I"/>
</dbReference>
<reference evidence="7 8" key="1">
    <citation type="submission" date="2023-02" db="EMBL/GenBank/DDBJ databases">
        <title>Bacterial whole genome sequence for Curvibacter sp. HBC28.</title>
        <authorList>
            <person name="Le V."/>
            <person name="Ko S.-R."/>
            <person name="Ahn C.-Y."/>
            <person name="Oh H.-M."/>
        </authorList>
    </citation>
    <scope>NUCLEOTIDE SEQUENCE [LARGE SCALE GENOMIC DNA]</scope>
    <source>
        <strain evidence="7 8">HBC28</strain>
    </source>
</reference>
<keyword evidence="4 6" id="KW-1133">Transmembrane helix</keyword>
<evidence type="ECO:0000256" key="2">
    <source>
        <dbReference type="ARBA" id="ARBA00022475"/>
    </source>
</evidence>
<evidence type="ECO:0000313" key="7">
    <source>
        <dbReference type="EMBL" id="MDD0813728.1"/>
    </source>
</evidence>
<evidence type="ECO:0000256" key="3">
    <source>
        <dbReference type="ARBA" id="ARBA00022692"/>
    </source>
</evidence>
<keyword evidence="5 6" id="KW-0472">Membrane</keyword>